<evidence type="ECO:0000256" key="1">
    <source>
        <dbReference type="ARBA" id="ARBA00009228"/>
    </source>
</evidence>
<reference evidence="5" key="1">
    <citation type="submission" date="2022-12" db="EMBL/GenBank/DDBJ databases">
        <authorList>
            <person name="Alioto T."/>
            <person name="Alioto T."/>
            <person name="Gomez Garrido J."/>
        </authorList>
    </citation>
    <scope>NUCLEOTIDE SEQUENCE</scope>
</reference>
<dbReference type="SUPFAM" id="SSF50494">
    <property type="entry name" value="Trypsin-like serine proteases"/>
    <property type="match status" value="1"/>
</dbReference>
<evidence type="ECO:0000256" key="2">
    <source>
        <dbReference type="ARBA" id="ARBA00023157"/>
    </source>
</evidence>
<keyword evidence="3" id="KW-0720">Serine protease</keyword>
<dbReference type="InterPro" id="IPR001314">
    <property type="entry name" value="Peptidase_S1A"/>
</dbReference>
<organism evidence="5 6">
    <name type="scientific">Podarcis lilfordi</name>
    <name type="common">Lilford's wall lizard</name>
    <dbReference type="NCBI Taxonomy" id="74358"/>
    <lineage>
        <taxon>Eukaryota</taxon>
        <taxon>Metazoa</taxon>
        <taxon>Chordata</taxon>
        <taxon>Craniata</taxon>
        <taxon>Vertebrata</taxon>
        <taxon>Euteleostomi</taxon>
        <taxon>Lepidosauria</taxon>
        <taxon>Squamata</taxon>
        <taxon>Bifurcata</taxon>
        <taxon>Unidentata</taxon>
        <taxon>Episquamata</taxon>
        <taxon>Laterata</taxon>
        <taxon>Lacertibaenia</taxon>
        <taxon>Lacertidae</taxon>
        <taxon>Podarcis</taxon>
    </lineage>
</organism>
<evidence type="ECO:0000259" key="4">
    <source>
        <dbReference type="PROSITE" id="PS50240"/>
    </source>
</evidence>
<dbReference type="CDD" id="cd00190">
    <property type="entry name" value="Tryp_SPc"/>
    <property type="match status" value="1"/>
</dbReference>
<accession>A0AA35L678</accession>
<feature type="domain" description="Peptidase S1" evidence="4">
    <location>
        <begin position="19"/>
        <end position="262"/>
    </location>
</feature>
<dbReference type="FunFam" id="2.40.10.10:FF:000039">
    <property type="entry name" value="Brain-specific serine protease 4"/>
    <property type="match status" value="1"/>
</dbReference>
<dbReference type="Gene3D" id="2.40.10.10">
    <property type="entry name" value="Trypsin-like serine proteases"/>
    <property type="match status" value="1"/>
</dbReference>
<name>A0AA35L678_9SAUR</name>
<dbReference type="InterPro" id="IPR001254">
    <property type="entry name" value="Trypsin_dom"/>
</dbReference>
<dbReference type="SMART" id="SM00020">
    <property type="entry name" value="Tryp_SPc"/>
    <property type="match status" value="1"/>
</dbReference>
<gene>
    <name evidence="5" type="ORF">PODLI_1B026750</name>
</gene>
<evidence type="ECO:0000256" key="3">
    <source>
        <dbReference type="RuleBase" id="RU363034"/>
    </source>
</evidence>
<dbReference type="Proteomes" id="UP001178461">
    <property type="component" value="Chromosome 13"/>
</dbReference>
<dbReference type="InterPro" id="IPR033116">
    <property type="entry name" value="TRYPSIN_SER"/>
</dbReference>
<keyword evidence="3 5" id="KW-0645">Protease</keyword>
<keyword evidence="6" id="KW-1185">Reference proteome</keyword>
<dbReference type="PROSITE" id="PS50240">
    <property type="entry name" value="TRYPSIN_DOM"/>
    <property type="match status" value="1"/>
</dbReference>
<sequence length="290" mass="31162">IREAEPSPACGQLVPSARIVGGEEAEVGAWPWQASLQMFDSHQCGGTLIASRWVLTAAHCFSSITDPSLFVVILGAHNLSYPGPEAVSVLVKQIIIHSDFLGYRDGNDIALMELEGPVNFTHRIQPACIPGPSISFLPRLGCWVAGWGNIQSGVPLPEPELLQEVLLPLMDTATCEALYSDYKDEKTPSTSVIKDDMMCAGYMEGKRDACQGDSGGPLICPWGGAWLVAGVVSWGDICAAPKRPGVYTRVSAHSSWILRHAPEVTANFINGASSRVCAQFLVLVALHCLY</sequence>
<dbReference type="InterPro" id="IPR009003">
    <property type="entry name" value="Peptidase_S1_PA"/>
</dbReference>
<dbReference type="PANTHER" id="PTHR24253:SF58">
    <property type="entry name" value="SERINE PROTEASE 33"/>
    <property type="match status" value="1"/>
</dbReference>
<dbReference type="GO" id="GO:0006508">
    <property type="term" value="P:proteolysis"/>
    <property type="evidence" value="ECO:0007669"/>
    <property type="project" value="UniProtKB-KW"/>
</dbReference>
<dbReference type="PRINTS" id="PR00722">
    <property type="entry name" value="CHYMOTRYPSIN"/>
</dbReference>
<dbReference type="InterPro" id="IPR043504">
    <property type="entry name" value="Peptidase_S1_PA_chymotrypsin"/>
</dbReference>
<feature type="non-terminal residue" evidence="5">
    <location>
        <position position="1"/>
    </location>
</feature>
<dbReference type="AlphaFoldDB" id="A0AA35L678"/>
<dbReference type="PANTHER" id="PTHR24253">
    <property type="entry name" value="TRANSMEMBRANE PROTEASE SERINE"/>
    <property type="match status" value="1"/>
</dbReference>
<dbReference type="InterPro" id="IPR018114">
    <property type="entry name" value="TRYPSIN_HIS"/>
</dbReference>
<evidence type="ECO:0000313" key="6">
    <source>
        <dbReference type="Proteomes" id="UP001178461"/>
    </source>
</evidence>
<dbReference type="GO" id="GO:0004252">
    <property type="term" value="F:serine-type endopeptidase activity"/>
    <property type="evidence" value="ECO:0007669"/>
    <property type="project" value="InterPro"/>
</dbReference>
<dbReference type="PROSITE" id="PS00135">
    <property type="entry name" value="TRYPSIN_SER"/>
    <property type="match status" value="1"/>
</dbReference>
<comment type="similarity">
    <text evidence="1">Belongs to the peptidase S1 family. Snake venom subfamily.</text>
</comment>
<dbReference type="Pfam" id="PF00089">
    <property type="entry name" value="Trypsin"/>
    <property type="match status" value="1"/>
</dbReference>
<proteinExistence type="inferred from homology"/>
<protein>
    <submittedName>
        <fullName evidence="5">Serine protease 27-like</fullName>
    </submittedName>
</protein>
<dbReference type="EMBL" id="OX395138">
    <property type="protein sequence ID" value="CAI5790565.1"/>
    <property type="molecule type" value="Genomic_DNA"/>
</dbReference>
<dbReference type="GO" id="GO:0005576">
    <property type="term" value="C:extracellular region"/>
    <property type="evidence" value="ECO:0007669"/>
    <property type="project" value="UniProtKB-ARBA"/>
</dbReference>
<keyword evidence="2" id="KW-1015">Disulfide bond</keyword>
<keyword evidence="3" id="KW-0378">Hydrolase</keyword>
<evidence type="ECO:0000313" key="5">
    <source>
        <dbReference type="EMBL" id="CAI5790565.1"/>
    </source>
</evidence>
<dbReference type="GO" id="GO:0035821">
    <property type="term" value="P:modulation of process of another organism"/>
    <property type="evidence" value="ECO:0007669"/>
    <property type="project" value="UniProtKB-ARBA"/>
</dbReference>
<dbReference type="PROSITE" id="PS00134">
    <property type="entry name" value="TRYPSIN_HIS"/>
    <property type="match status" value="1"/>
</dbReference>